<protein>
    <submittedName>
        <fullName evidence="3">IS110 family transposase</fullName>
    </submittedName>
</protein>
<comment type="caution">
    <text evidence="3">The sequence shown here is derived from an EMBL/GenBank/DDBJ whole genome shotgun (WGS) entry which is preliminary data.</text>
</comment>
<name>A0A8J2Z0X2_9PROT</name>
<organism evidence="3 4">
    <name type="scientific">Aliidongia dinghuensis</name>
    <dbReference type="NCBI Taxonomy" id="1867774"/>
    <lineage>
        <taxon>Bacteria</taxon>
        <taxon>Pseudomonadati</taxon>
        <taxon>Pseudomonadota</taxon>
        <taxon>Alphaproteobacteria</taxon>
        <taxon>Rhodospirillales</taxon>
        <taxon>Dongiaceae</taxon>
        <taxon>Aliidongia</taxon>
    </lineage>
</organism>
<dbReference type="EMBL" id="BMJQ01000049">
    <property type="protein sequence ID" value="GGF51701.1"/>
    <property type="molecule type" value="Genomic_DNA"/>
</dbReference>
<dbReference type="GO" id="GO:0006313">
    <property type="term" value="P:DNA transposition"/>
    <property type="evidence" value="ECO:0007669"/>
    <property type="project" value="InterPro"/>
</dbReference>
<feature type="domain" description="Transposase IS110-like N-terminal" evidence="1">
    <location>
        <begin position="9"/>
        <end position="166"/>
    </location>
</feature>
<evidence type="ECO:0000259" key="2">
    <source>
        <dbReference type="Pfam" id="PF02371"/>
    </source>
</evidence>
<keyword evidence="4" id="KW-1185">Reference proteome</keyword>
<dbReference type="InterPro" id="IPR003346">
    <property type="entry name" value="Transposase_20"/>
</dbReference>
<dbReference type="NCBIfam" id="NF033542">
    <property type="entry name" value="transpos_IS110"/>
    <property type="match status" value="1"/>
</dbReference>
<dbReference type="AlphaFoldDB" id="A0A8J2Z0X2"/>
<feature type="domain" description="Transposase IS116/IS110/IS902 C-terminal" evidence="2">
    <location>
        <begin position="287"/>
        <end position="370"/>
    </location>
</feature>
<evidence type="ECO:0000313" key="4">
    <source>
        <dbReference type="Proteomes" id="UP000646365"/>
    </source>
</evidence>
<dbReference type="PANTHER" id="PTHR33055">
    <property type="entry name" value="TRANSPOSASE FOR INSERTION SEQUENCE ELEMENT IS1111A"/>
    <property type="match status" value="1"/>
</dbReference>
<dbReference type="GO" id="GO:0003677">
    <property type="term" value="F:DNA binding"/>
    <property type="evidence" value="ECO:0007669"/>
    <property type="project" value="InterPro"/>
</dbReference>
<dbReference type="GO" id="GO:0004803">
    <property type="term" value="F:transposase activity"/>
    <property type="evidence" value="ECO:0007669"/>
    <property type="project" value="InterPro"/>
</dbReference>
<accession>A0A8J2Z0X2</accession>
<evidence type="ECO:0000313" key="3">
    <source>
        <dbReference type="EMBL" id="GGF51701.1"/>
    </source>
</evidence>
<dbReference type="InterPro" id="IPR002525">
    <property type="entry name" value="Transp_IS110-like_N"/>
</dbReference>
<dbReference type="InterPro" id="IPR047650">
    <property type="entry name" value="Transpos_IS110"/>
</dbReference>
<reference evidence="3" key="2">
    <citation type="submission" date="2020-09" db="EMBL/GenBank/DDBJ databases">
        <authorList>
            <person name="Sun Q."/>
            <person name="Zhou Y."/>
        </authorList>
    </citation>
    <scope>NUCLEOTIDE SEQUENCE</scope>
    <source>
        <strain evidence="3">CGMCC 1.15725</strain>
    </source>
</reference>
<dbReference type="PANTHER" id="PTHR33055:SF3">
    <property type="entry name" value="PUTATIVE TRANSPOSASE FOR IS117-RELATED"/>
    <property type="match status" value="1"/>
</dbReference>
<evidence type="ECO:0000259" key="1">
    <source>
        <dbReference type="Pfam" id="PF01548"/>
    </source>
</evidence>
<gene>
    <name evidence="3" type="ORF">GCM10011611_67730</name>
</gene>
<reference evidence="3" key="1">
    <citation type="journal article" date="2014" name="Int. J. Syst. Evol. Microbiol.">
        <title>Complete genome sequence of Corynebacterium casei LMG S-19264T (=DSM 44701T), isolated from a smear-ripened cheese.</title>
        <authorList>
            <consortium name="US DOE Joint Genome Institute (JGI-PGF)"/>
            <person name="Walter F."/>
            <person name="Albersmeier A."/>
            <person name="Kalinowski J."/>
            <person name="Ruckert C."/>
        </authorList>
    </citation>
    <scope>NUCLEOTIDE SEQUENCE</scope>
    <source>
        <strain evidence="3">CGMCC 1.15725</strain>
    </source>
</reference>
<proteinExistence type="predicted"/>
<sequence length="417" mass="46719">MADDLGWFVGVDWASETHQVALLDACGTVIGERAFPHGGGGLAALCDWLLAMTGSPAAAIAVAIEVPHGPVVETLLERGFPVHAINPKQLDRFRDRFTVAGAKDDRLDSRVLGDSLRTDRPCFRPLRLADPTVVELREWSRMTEDLQQERTRLGNRVREQLWRYYPQMIELTDDVAADWFLELWALVPTPAKAAKVHKETIARFLQAHRIRRIDAEEARRILRQTPISVAGGTTEAATAHIRTVAVRLKVVNRQLKQAHRQLDALCARLAGSEDAEPGQSQEQRDVTILRTLPGVGRIVLATLLAEAWEPLRQRDYHALRTLCGVAPVTKRSGRRCTVIMRQACHLRLRTAVYHWSRTALQHDELCRRRYAELRKRGHSHGRALRTVADRLLAVACAMLRTHTAFDPAHAAAQKAAA</sequence>
<dbReference type="Pfam" id="PF01548">
    <property type="entry name" value="DEDD_Tnp_IS110"/>
    <property type="match status" value="1"/>
</dbReference>
<dbReference type="RefSeq" id="WP_189052652.1">
    <property type="nucleotide sequence ID" value="NZ_BMJQ01000049.1"/>
</dbReference>
<dbReference type="Pfam" id="PF02371">
    <property type="entry name" value="Transposase_20"/>
    <property type="match status" value="1"/>
</dbReference>
<dbReference type="Proteomes" id="UP000646365">
    <property type="component" value="Unassembled WGS sequence"/>
</dbReference>